<dbReference type="EMBL" id="JATAAI010000026">
    <property type="protein sequence ID" value="KAK1737222.1"/>
    <property type="molecule type" value="Genomic_DNA"/>
</dbReference>
<protein>
    <submittedName>
        <fullName evidence="2">Uncharacterized protein</fullName>
    </submittedName>
</protein>
<reference evidence="2" key="1">
    <citation type="submission" date="2023-06" db="EMBL/GenBank/DDBJ databases">
        <title>Survivors Of The Sea: Transcriptome response of Skeletonema marinoi to long-term dormancy.</title>
        <authorList>
            <person name="Pinder M.I.M."/>
            <person name="Kourtchenko O."/>
            <person name="Robertson E.K."/>
            <person name="Larsson T."/>
            <person name="Maumus F."/>
            <person name="Osuna-Cruz C.M."/>
            <person name="Vancaester E."/>
            <person name="Stenow R."/>
            <person name="Vandepoele K."/>
            <person name="Ploug H."/>
            <person name="Bruchert V."/>
            <person name="Godhe A."/>
            <person name="Topel M."/>
        </authorList>
    </citation>
    <scope>NUCLEOTIDE SEQUENCE</scope>
    <source>
        <strain evidence="2">R05AC</strain>
    </source>
</reference>
<name>A0AAD8Y0M8_9STRA</name>
<gene>
    <name evidence="2" type="ORF">QTG54_012089</name>
</gene>
<comment type="caution">
    <text evidence="2">The sequence shown here is derived from an EMBL/GenBank/DDBJ whole genome shotgun (WGS) entry which is preliminary data.</text>
</comment>
<evidence type="ECO:0000313" key="3">
    <source>
        <dbReference type="Proteomes" id="UP001224775"/>
    </source>
</evidence>
<organism evidence="2 3">
    <name type="scientific">Skeletonema marinoi</name>
    <dbReference type="NCBI Taxonomy" id="267567"/>
    <lineage>
        <taxon>Eukaryota</taxon>
        <taxon>Sar</taxon>
        <taxon>Stramenopiles</taxon>
        <taxon>Ochrophyta</taxon>
        <taxon>Bacillariophyta</taxon>
        <taxon>Coscinodiscophyceae</taxon>
        <taxon>Thalassiosirophycidae</taxon>
        <taxon>Thalassiosirales</taxon>
        <taxon>Skeletonemataceae</taxon>
        <taxon>Skeletonema</taxon>
        <taxon>Skeletonema marinoi-dohrnii complex</taxon>
    </lineage>
</organism>
<dbReference type="AlphaFoldDB" id="A0AAD8Y0M8"/>
<sequence length="282" mass="31366">MTKAARTEMTYIDHCIRPPRLIIMATLLSIAFSLPASASNTKEVISTPIRKRRVSRRKLQFTTTANSADDAIESYKLLQQKGINATTVSSSSSSFAAQTTTSNGELICTPMEECELCPLKWKQLLDKDDEKIKGEFESCTKYGRRQEFECNVLFQENDTSEKVAKSKHEYKPCRFTDSDEAFRMLQMQLICLMVGLWSVRSVRRHRMSSASLFDQRRMRGNAIQGGGGGASDSNGSPSKHVKFSGYSRKDSLESVELGPLIQKTTGAGKVPKSPAPLNMNSV</sequence>
<feature type="region of interest" description="Disordered" evidence="1">
    <location>
        <begin position="220"/>
        <end position="282"/>
    </location>
</feature>
<keyword evidence="3" id="KW-1185">Reference proteome</keyword>
<evidence type="ECO:0000256" key="1">
    <source>
        <dbReference type="SAM" id="MobiDB-lite"/>
    </source>
</evidence>
<evidence type="ECO:0000313" key="2">
    <source>
        <dbReference type="EMBL" id="KAK1737222.1"/>
    </source>
</evidence>
<accession>A0AAD8Y0M8</accession>
<dbReference type="Proteomes" id="UP001224775">
    <property type="component" value="Unassembled WGS sequence"/>
</dbReference>
<proteinExistence type="predicted"/>